<comment type="similarity">
    <text evidence="1">Belongs to the ROK (NagC/XylR) family.</text>
</comment>
<evidence type="ECO:0000256" key="1">
    <source>
        <dbReference type="ARBA" id="ARBA00006479"/>
    </source>
</evidence>
<dbReference type="Pfam" id="PF00480">
    <property type="entry name" value="ROK"/>
    <property type="match status" value="1"/>
</dbReference>
<reference evidence="2 3" key="1">
    <citation type="submission" date="2020-02" db="EMBL/GenBank/DDBJ databases">
        <title>Complete genome of Muricauda sp. 501str8.</title>
        <authorList>
            <person name="Dong B."/>
            <person name="Zhu S."/>
            <person name="Yang J."/>
            <person name="Chen J."/>
        </authorList>
    </citation>
    <scope>NUCLEOTIDE SEQUENCE [LARGE SCALE GENOMIC DNA]</scope>
    <source>
        <strain evidence="2 3">501str8</strain>
    </source>
</reference>
<dbReference type="InterPro" id="IPR000600">
    <property type="entry name" value="ROK"/>
</dbReference>
<dbReference type="EMBL" id="CP049616">
    <property type="protein sequence ID" value="QII46759.1"/>
    <property type="molecule type" value="Genomic_DNA"/>
</dbReference>
<gene>
    <name evidence="2" type="ORF">GVT53_19420</name>
</gene>
<dbReference type="SUPFAM" id="SSF53067">
    <property type="entry name" value="Actin-like ATPase domain"/>
    <property type="match status" value="1"/>
</dbReference>
<dbReference type="AlphaFoldDB" id="A0A6G7J7Z3"/>
<protein>
    <submittedName>
        <fullName evidence="2">ROK family protein</fullName>
    </submittedName>
</protein>
<dbReference type="PANTHER" id="PTHR18964:SF149">
    <property type="entry name" value="BIFUNCTIONAL UDP-N-ACETYLGLUCOSAMINE 2-EPIMERASE_N-ACETYLMANNOSAMINE KINASE"/>
    <property type="match status" value="1"/>
</dbReference>
<proteinExistence type="inferred from homology"/>
<dbReference type="PANTHER" id="PTHR18964">
    <property type="entry name" value="ROK (REPRESSOR, ORF, KINASE) FAMILY"/>
    <property type="match status" value="1"/>
</dbReference>
<organism evidence="2 3">
    <name type="scientific">Flagellimonas oceani</name>
    <dbReference type="NCBI Taxonomy" id="2698672"/>
    <lineage>
        <taxon>Bacteria</taxon>
        <taxon>Pseudomonadati</taxon>
        <taxon>Bacteroidota</taxon>
        <taxon>Flavobacteriia</taxon>
        <taxon>Flavobacteriales</taxon>
        <taxon>Flavobacteriaceae</taxon>
        <taxon>Flagellimonas</taxon>
    </lineage>
</organism>
<name>A0A6G7J7Z3_9FLAO</name>
<dbReference type="CDD" id="cd23763">
    <property type="entry name" value="ASKHA_ATPase_ROK"/>
    <property type="match status" value="1"/>
</dbReference>
<dbReference type="RefSeq" id="WP_166250129.1">
    <property type="nucleotide sequence ID" value="NZ_CP049616.1"/>
</dbReference>
<keyword evidence="3" id="KW-1185">Reference proteome</keyword>
<dbReference type="Gene3D" id="3.30.420.40">
    <property type="match status" value="2"/>
</dbReference>
<dbReference type="KEGG" id="mut:GVT53_19420"/>
<accession>A0A6G7J7Z3</accession>
<evidence type="ECO:0000313" key="3">
    <source>
        <dbReference type="Proteomes" id="UP000502928"/>
    </source>
</evidence>
<dbReference type="InterPro" id="IPR043129">
    <property type="entry name" value="ATPase_NBD"/>
</dbReference>
<evidence type="ECO:0000313" key="2">
    <source>
        <dbReference type="EMBL" id="QII46759.1"/>
    </source>
</evidence>
<sequence>MEKENRTVVGVDIGGTKIKSGRVMGTKVEQTGYSMVVKTDPLENSLSKLYDTIEEVMTESVTAIGVGVPAVVDKDSGVVFDVQNIPSWKMVPLKQLLEDRFNVPAFLNNDANCFALGEKHFGKARNYANCVALSLGTGLGMGIIIENKLYSGVLCGAGEVGMLSYKDGILEEYTGSFFFEKVYGTSAKTLYGRALKNDAQALAAFVEYGVHLGEAIKNILYLFAPEAIILGGSISRAHPFFTSAMDEALKTFAYQKQLENFKIEISDLVDTPILGAAALCL</sequence>
<dbReference type="Proteomes" id="UP000502928">
    <property type="component" value="Chromosome"/>
</dbReference>